<protein>
    <submittedName>
        <fullName evidence="2">Uncharacterized protein</fullName>
    </submittedName>
</protein>
<dbReference type="Proteomes" id="UP000237271">
    <property type="component" value="Unassembled WGS sequence"/>
</dbReference>
<organism evidence="2 3">
    <name type="scientific">Phytophthora palmivora</name>
    <dbReference type="NCBI Taxonomy" id="4796"/>
    <lineage>
        <taxon>Eukaryota</taxon>
        <taxon>Sar</taxon>
        <taxon>Stramenopiles</taxon>
        <taxon>Oomycota</taxon>
        <taxon>Peronosporomycetes</taxon>
        <taxon>Peronosporales</taxon>
        <taxon>Peronosporaceae</taxon>
        <taxon>Phytophthora</taxon>
    </lineage>
</organism>
<feature type="compositionally biased region" description="Acidic residues" evidence="1">
    <location>
        <begin position="39"/>
        <end position="48"/>
    </location>
</feature>
<evidence type="ECO:0000256" key="1">
    <source>
        <dbReference type="SAM" id="MobiDB-lite"/>
    </source>
</evidence>
<evidence type="ECO:0000313" key="3">
    <source>
        <dbReference type="Proteomes" id="UP000237271"/>
    </source>
</evidence>
<gene>
    <name evidence="2" type="ORF">PHPALM_8171</name>
</gene>
<comment type="caution">
    <text evidence="2">The sequence shown here is derived from an EMBL/GenBank/DDBJ whole genome shotgun (WGS) entry which is preliminary data.</text>
</comment>
<accession>A0A2P4YAI6</accession>
<dbReference type="OrthoDB" id="128961at2759"/>
<proteinExistence type="predicted"/>
<reference evidence="2 3" key="1">
    <citation type="journal article" date="2017" name="Genome Biol. Evol.">
        <title>Phytophthora megakarya and P. palmivora, closely related causal agents of cacao black pod rot, underwent increases in genome sizes and gene numbers by different mechanisms.</title>
        <authorList>
            <person name="Ali S.S."/>
            <person name="Shao J."/>
            <person name="Lary D.J."/>
            <person name="Kronmiller B."/>
            <person name="Shen D."/>
            <person name="Strem M.D."/>
            <person name="Amoako-Attah I."/>
            <person name="Akrofi A.Y."/>
            <person name="Begoude B.A."/>
            <person name="Ten Hoopen G.M."/>
            <person name="Coulibaly K."/>
            <person name="Kebe B.I."/>
            <person name="Melnick R.L."/>
            <person name="Guiltinan M.J."/>
            <person name="Tyler B.M."/>
            <person name="Meinhardt L.W."/>
            <person name="Bailey B.A."/>
        </authorList>
    </citation>
    <scope>NUCLEOTIDE SEQUENCE [LARGE SCALE GENOMIC DNA]</scope>
    <source>
        <strain evidence="3">sbr112.9</strain>
    </source>
</reference>
<keyword evidence="3" id="KW-1185">Reference proteome</keyword>
<dbReference type="EMBL" id="NCKW01004395">
    <property type="protein sequence ID" value="POM74811.1"/>
    <property type="molecule type" value="Genomic_DNA"/>
</dbReference>
<evidence type="ECO:0000313" key="2">
    <source>
        <dbReference type="EMBL" id="POM74811.1"/>
    </source>
</evidence>
<sequence length="291" mass="31720">MCKLSQFNSTSDVGTSDDIYLANSLNLTDPSAEASKDDSAEDSSDSNDNDLSAATRLPSAVNTVASIAALGSMNAAFKLGSVLNATSTIEQTYVNWVGTALDTSSSSACWRKAHIAKSCPLGFDSKLGICWAQCPYSYPVRCGLECIRQNDDCGSAIFSKVAVVVQTAISLSSWSLYGDMTKWAKGFQRALKCTKYMISLTKSLIKYVRNINLWYPETTQDKILSILYQIDNVIIDIPVAMTYCKGKKVSMTVKYADSVLTTAEYILREVVALTGFMKNITAVFQVFATVF</sequence>
<dbReference type="AlphaFoldDB" id="A0A2P4YAI6"/>
<name>A0A2P4YAI6_9STRA</name>
<feature type="region of interest" description="Disordered" evidence="1">
    <location>
        <begin position="29"/>
        <end position="52"/>
    </location>
</feature>